<keyword evidence="5" id="KW-1185">Reference proteome</keyword>
<reference evidence="4 5" key="1">
    <citation type="journal article" date="2019" name="Int. J. Syst. Evol. Microbiol.">
        <title>The Global Catalogue of Microorganisms (GCM) 10K type strain sequencing project: providing services to taxonomists for standard genome sequencing and annotation.</title>
        <authorList>
            <consortium name="The Broad Institute Genomics Platform"/>
            <consortium name="The Broad Institute Genome Sequencing Center for Infectious Disease"/>
            <person name="Wu L."/>
            <person name="Ma J."/>
        </authorList>
    </citation>
    <scope>NUCLEOTIDE SEQUENCE [LARGE SCALE GENOMIC DNA]</scope>
    <source>
        <strain evidence="4 5">JCM 16221</strain>
    </source>
</reference>
<feature type="compositionally biased region" description="Low complexity" evidence="1">
    <location>
        <begin position="284"/>
        <end position="320"/>
    </location>
</feature>
<name>A0ABN3FWB4_9PSEU</name>
<evidence type="ECO:0000313" key="5">
    <source>
        <dbReference type="Proteomes" id="UP001501218"/>
    </source>
</evidence>
<evidence type="ECO:0000259" key="3">
    <source>
        <dbReference type="Pfam" id="PF25547"/>
    </source>
</evidence>
<feature type="domain" description="Outer membrane channel protein CpnT-like N-terminal" evidence="3">
    <location>
        <begin position="15"/>
        <end position="115"/>
    </location>
</feature>
<evidence type="ECO:0000256" key="1">
    <source>
        <dbReference type="SAM" id="MobiDB-lite"/>
    </source>
</evidence>
<dbReference type="RefSeq" id="WP_344127953.1">
    <property type="nucleotide sequence ID" value="NZ_BAAARA010000003.1"/>
</dbReference>
<feature type="domain" description="TNT" evidence="2">
    <location>
        <begin position="568"/>
        <end position="652"/>
    </location>
</feature>
<feature type="region of interest" description="Disordered" evidence="1">
    <location>
        <begin position="448"/>
        <end position="480"/>
    </location>
</feature>
<dbReference type="InterPro" id="IPR057746">
    <property type="entry name" value="CpnT-like_N"/>
</dbReference>
<protein>
    <recommendedName>
        <fullName evidence="6">DUF4237 domain-containing protein</fullName>
    </recommendedName>
</protein>
<feature type="compositionally biased region" description="Low complexity" evidence="1">
    <location>
        <begin position="364"/>
        <end position="397"/>
    </location>
</feature>
<dbReference type="PANTHER" id="PTHR42059">
    <property type="entry name" value="TNT DOMAIN-CONTAINING PROTEIN"/>
    <property type="match status" value="1"/>
</dbReference>
<feature type="compositionally biased region" description="Low complexity" evidence="1">
    <location>
        <begin position="328"/>
        <end position="356"/>
    </location>
</feature>
<dbReference type="InterPro" id="IPR053024">
    <property type="entry name" value="Fungal_surface_NADase"/>
</dbReference>
<accession>A0ABN3FWB4</accession>
<evidence type="ECO:0000313" key="4">
    <source>
        <dbReference type="EMBL" id="GAA2339068.1"/>
    </source>
</evidence>
<dbReference type="Proteomes" id="UP001501218">
    <property type="component" value="Unassembled WGS sequence"/>
</dbReference>
<feature type="compositionally biased region" description="Polar residues" evidence="1">
    <location>
        <begin position="251"/>
        <end position="275"/>
    </location>
</feature>
<sequence length="684" mass="70168">MGIELPAELAGVAAKAGVRWPAADEDRMRESAAAWRDAAKSIETLAGSADATAQNALRSFDGPAARAAAREWDGFVDQDGIIPVSARECTAAADRLDHAADRIGETKVQLVRELTELAKQTDVAEQAAKSGHPQALAALDSTVRGAAANAARLHDGLAAAVGPEAGAVVDGGNRPEGAATGLAASTVEDVAAGARQEAPDAAGAAAFGAQESVGGVATGAQQASEDIPPGRVGEGGPVGAEPGEIGRDVAASSTGPIPVTGGTNSANWPSGTDPASMTAPHAVQPAWAAGPPQPAQPAGQPPQAFGPSAAQQGGYAASPGGFAGSNAGGAAAPAPQPGAGASRPPAQAPGAYGQAGPPAPPARPGAGPQAPGPNQQQPNQQQPNQQQPNGQQPNGQQVRRAPLMPPQSPPQQVQAQGPESPQRGLRNGPRNPDAVAIVLHQFPIGNLPVASHGASRQLPPPEVENPRPGLNFPPQDHPESRLVDDAEALGRVRSGELYPAARQERLERAEPAALPESLLSGHDPLGELSELDWEHRYSTGDGANSAYVWPPAADFPEGGRESGQPVVLEPETVLDLLGDGTGRFFFAAATPFAHRSLPAEHAEREHRSYRVIRPLPMWWSVVAPWFEQPGGGVRYRATYSAVDLVGLGYLVELTRVRRNSEASTVRIRMSGGAEPAAGDEQEAE</sequence>
<dbReference type="InterPro" id="IPR025331">
    <property type="entry name" value="TNT"/>
</dbReference>
<dbReference type="Pfam" id="PF14021">
    <property type="entry name" value="TNT"/>
    <property type="match status" value="1"/>
</dbReference>
<organism evidence="4 5">
    <name type="scientific">Saccharopolyspora halophila</name>
    <dbReference type="NCBI Taxonomy" id="405551"/>
    <lineage>
        <taxon>Bacteria</taxon>
        <taxon>Bacillati</taxon>
        <taxon>Actinomycetota</taxon>
        <taxon>Actinomycetes</taxon>
        <taxon>Pseudonocardiales</taxon>
        <taxon>Pseudonocardiaceae</taxon>
        <taxon>Saccharopolyspora</taxon>
    </lineage>
</organism>
<dbReference type="Pfam" id="PF25547">
    <property type="entry name" value="WXG100_2"/>
    <property type="match status" value="1"/>
</dbReference>
<dbReference type="PANTHER" id="PTHR42059:SF1">
    <property type="entry name" value="TNT DOMAIN-CONTAINING PROTEIN"/>
    <property type="match status" value="1"/>
</dbReference>
<feature type="region of interest" description="Disordered" evidence="1">
    <location>
        <begin position="216"/>
        <end position="432"/>
    </location>
</feature>
<comment type="caution">
    <text evidence="4">The sequence shown here is derived from an EMBL/GenBank/DDBJ whole genome shotgun (WGS) entry which is preliminary data.</text>
</comment>
<gene>
    <name evidence="4" type="ORF">GCM10009854_14380</name>
</gene>
<evidence type="ECO:0000259" key="2">
    <source>
        <dbReference type="Pfam" id="PF14021"/>
    </source>
</evidence>
<evidence type="ECO:0008006" key="6">
    <source>
        <dbReference type="Google" id="ProtNLM"/>
    </source>
</evidence>
<proteinExistence type="predicted"/>
<dbReference type="EMBL" id="BAAARA010000003">
    <property type="protein sequence ID" value="GAA2339068.1"/>
    <property type="molecule type" value="Genomic_DNA"/>
</dbReference>